<reference evidence="2" key="1">
    <citation type="journal article" date="2019" name="bioRxiv">
        <title>The Genome of the Zebra Mussel, Dreissena polymorpha: A Resource for Invasive Species Research.</title>
        <authorList>
            <person name="McCartney M.A."/>
            <person name="Auch B."/>
            <person name="Kono T."/>
            <person name="Mallez S."/>
            <person name="Zhang Y."/>
            <person name="Obille A."/>
            <person name="Becker A."/>
            <person name="Abrahante J.E."/>
            <person name="Garbe J."/>
            <person name="Badalamenti J.P."/>
            <person name="Herman A."/>
            <person name="Mangelson H."/>
            <person name="Liachko I."/>
            <person name="Sullivan S."/>
            <person name="Sone E.D."/>
            <person name="Koren S."/>
            <person name="Silverstein K.A.T."/>
            <person name="Beckman K.B."/>
            <person name="Gohl D.M."/>
        </authorList>
    </citation>
    <scope>NUCLEOTIDE SEQUENCE</scope>
    <source>
        <strain evidence="2">Duluth1</strain>
        <tissue evidence="2">Whole animal</tissue>
    </source>
</reference>
<sequence length="97" mass="10982">MVVTINYTIFSSCSHYYYNDNNYNNDINNNYNNTEADNATNNCNSNHAVNINDGVIHDTTVLNHIGYLGNTFTCLLYGSMLLTILSSLCQWFIATRP</sequence>
<name>A0A9D4BNG8_DREPO</name>
<keyword evidence="1" id="KW-0472">Membrane</keyword>
<gene>
    <name evidence="2" type="ORF">DPMN_074529</name>
</gene>
<protein>
    <submittedName>
        <fullName evidence="2">Uncharacterized protein</fullName>
    </submittedName>
</protein>
<proteinExistence type="predicted"/>
<accession>A0A9D4BNG8</accession>
<evidence type="ECO:0000313" key="2">
    <source>
        <dbReference type="EMBL" id="KAH3699572.1"/>
    </source>
</evidence>
<evidence type="ECO:0000313" key="3">
    <source>
        <dbReference type="Proteomes" id="UP000828390"/>
    </source>
</evidence>
<organism evidence="2 3">
    <name type="scientific">Dreissena polymorpha</name>
    <name type="common">Zebra mussel</name>
    <name type="synonym">Mytilus polymorpha</name>
    <dbReference type="NCBI Taxonomy" id="45954"/>
    <lineage>
        <taxon>Eukaryota</taxon>
        <taxon>Metazoa</taxon>
        <taxon>Spiralia</taxon>
        <taxon>Lophotrochozoa</taxon>
        <taxon>Mollusca</taxon>
        <taxon>Bivalvia</taxon>
        <taxon>Autobranchia</taxon>
        <taxon>Heteroconchia</taxon>
        <taxon>Euheterodonta</taxon>
        <taxon>Imparidentia</taxon>
        <taxon>Neoheterodontei</taxon>
        <taxon>Myida</taxon>
        <taxon>Dreissenoidea</taxon>
        <taxon>Dreissenidae</taxon>
        <taxon>Dreissena</taxon>
    </lineage>
</organism>
<reference evidence="2" key="2">
    <citation type="submission" date="2020-11" db="EMBL/GenBank/DDBJ databases">
        <authorList>
            <person name="McCartney M.A."/>
            <person name="Auch B."/>
            <person name="Kono T."/>
            <person name="Mallez S."/>
            <person name="Becker A."/>
            <person name="Gohl D.M."/>
            <person name="Silverstein K.A.T."/>
            <person name="Koren S."/>
            <person name="Bechman K.B."/>
            <person name="Herman A."/>
            <person name="Abrahante J.E."/>
            <person name="Garbe J."/>
        </authorList>
    </citation>
    <scope>NUCLEOTIDE SEQUENCE</scope>
    <source>
        <strain evidence="2">Duluth1</strain>
        <tissue evidence="2">Whole animal</tissue>
    </source>
</reference>
<keyword evidence="3" id="KW-1185">Reference proteome</keyword>
<keyword evidence="1" id="KW-1133">Transmembrane helix</keyword>
<feature type="transmembrane region" description="Helical" evidence="1">
    <location>
        <begin position="75"/>
        <end position="94"/>
    </location>
</feature>
<dbReference type="Proteomes" id="UP000828390">
    <property type="component" value="Unassembled WGS sequence"/>
</dbReference>
<keyword evidence="1" id="KW-0812">Transmembrane</keyword>
<evidence type="ECO:0000256" key="1">
    <source>
        <dbReference type="SAM" id="Phobius"/>
    </source>
</evidence>
<dbReference type="EMBL" id="JAIWYP010000015">
    <property type="protein sequence ID" value="KAH3699572.1"/>
    <property type="molecule type" value="Genomic_DNA"/>
</dbReference>
<dbReference type="AlphaFoldDB" id="A0A9D4BNG8"/>
<comment type="caution">
    <text evidence="2">The sequence shown here is derived from an EMBL/GenBank/DDBJ whole genome shotgun (WGS) entry which is preliminary data.</text>
</comment>